<evidence type="ECO:0000256" key="1">
    <source>
        <dbReference type="ARBA" id="ARBA00004141"/>
    </source>
</evidence>
<dbReference type="InterPro" id="IPR003439">
    <property type="entry name" value="ABC_transporter-like_ATP-bd"/>
</dbReference>
<evidence type="ECO:0000256" key="10">
    <source>
        <dbReference type="SAM" id="MobiDB-lite"/>
    </source>
</evidence>
<evidence type="ECO:0000256" key="2">
    <source>
        <dbReference type="ARBA" id="ARBA00008869"/>
    </source>
</evidence>
<reference evidence="13" key="2">
    <citation type="submission" date="2023-05" db="EMBL/GenBank/DDBJ databases">
        <authorList>
            <consortium name="Lawrence Berkeley National Laboratory"/>
            <person name="Steindorff A."/>
            <person name="Hensen N."/>
            <person name="Bonometti L."/>
            <person name="Westerberg I."/>
            <person name="Brannstrom I.O."/>
            <person name="Guillou S."/>
            <person name="Cros-Aarteil S."/>
            <person name="Calhoun S."/>
            <person name="Haridas S."/>
            <person name="Kuo A."/>
            <person name="Mondo S."/>
            <person name="Pangilinan J."/>
            <person name="Riley R."/>
            <person name="Labutti K."/>
            <person name="Andreopoulos B."/>
            <person name="Lipzen A."/>
            <person name="Chen C."/>
            <person name="Yanf M."/>
            <person name="Daum C."/>
            <person name="Ng V."/>
            <person name="Clum A."/>
            <person name="Ohm R."/>
            <person name="Martin F."/>
            <person name="Silar P."/>
            <person name="Natvig D."/>
            <person name="Lalanne C."/>
            <person name="Gautier V."/>
            <person name="Ament-Velasquez S.L."/>
            <person name="Kruys A."/>
            <person name="Hutchinson M.I."/>
            <person name="Powell A.J."/>
            <person name="Barry K."/>
            <person name="Miller A.N."/>
            <person name="Grigoriev I.V."/>
            <person name="Debuchy R."/>
            <person name="Gladieux P."/>
            <person name="Thoren M.H."/>
            <person name="Johannesson H."/>
        </authorList>
    </citation>
    <scope>NUCLEOTIDE SEQUENCE</scope>
    <source>
        <strain evidence="13">PSN309</strain>
    </source>
</reference>
<dbReference type="EMBL" id="MU864351">
    <property type="protein sequence ID" value="KAK4193405.1"/>
    <property type="molecule type" value="Genomic_DNA"/>
</dbReference>
<dbReference type="InterPro" id="IPR027417">
    <property type="entry name" value="P-loop_NTPase"/>
</dbReference>
<organism evidence="13 14">
    <name type="scientific">Podospora australis</name>
    <dbReference type="NCBI Taxonomy" id="1536484"/>
    <lineage>
        <taxon>Eukaryota</taxon>
        <taxon>Fungi</taxon>
        <taxon>Dikarya</taxon>
        <taxon>Ascomycota</taxon>
        <taxon>Pezizomycotina</taxon>
        <taxon>Sordariomycetes</taxon>
        <taxon>Sordariomycetidae</taxon>
        <taxon>Sordariales</taxon>
        <taxon>Podosporaceae</taxon>
        <taxon>Podospora</taxon>
    </lineage>
</organism>
<feature type="transmembrane region" description="Helical" evidence="11">
    <location>
        <begin position="418"/>
        <end position="441"/>
    </location>
</feature>
<dbReference type="GO" id="GO:0005319">
    <property type="term" value="F:lipid transporter activity"/>
    <property type="evidence" value="ECO:0007669"/>
    <property type="project" value="TreeGrafter"/>
</dbReference>
<comment type="similarity">
    <text evidence="2">Belongs to the ABC transporter superfamily. ABCA family.</text>
</comment>
<evidence type="ECO:0000313" key="14">
    <source>
        <dbReference type="Proteomes" id="UP001302126"/>
    </source>
</evidence>
<evidence type="ECO:0000256" key="4">
    <source>
        <dbReference type="ARBA" id="ARBA00022692"/>
    </source>
</evidence>
<keyword evidence="6" id="KW-0547">Nucleotide-binding</keyword>
<dbReference type="FunFam" id="3.40.50.300:FF:000335">
    <property type="entry name" value="ATP binding cassette subfamily A member 5"/>
    <property type="match status" value="1"/>
</dbReference>
<feature type="transmembrane region" description="Helical" evidence="11">
    <location>
        <begin position="1100"/>
        <end position="1121"/>
    </location>
</feature>
<feature type="transmembrane region" description="Helical" evidence="11">
    <location>
        <begin position="1036"/>
        <end position="1059"/>
    </location>
</feature>
<feature type="transmembrane region" description="Helical" evidence="11">
    <location>
        <begin position="29"/>
        <end position="50"/>
    </location>
</feature>
<dbReference type="SMART" id="SM00382">
    <property type="entry name" value="AAA"/>
    <property type="match status" value="2"/>
</dbReference>
<evidence type="ECO:0000256" key="5">
    <source>
        <dbReference type="ARBA" id="ARBA00022737"/>
    </source>
</evidence>
<proteinExistence type="inferred from homology"/>
<comment type="subcellular location">
    <subcellularLocation>
        <location evidence="1">Membrane</location>
        <topology evidence="1">Multi-pass membrane protein</topology>
    </subcellularLocation>
</comment>
<accession>A0AAN7APZ9</accession>
<evidence type="ECO:0000256" key="6">
    <source>
        <dbReference type="ARBA" id="ARBA00022741"/>
    </source>
</evidence>
<keyword evidence="14" id="KW-1185">Reference proteome</keyword>
<feature type="domain" description="ABC transporter" evidence="12">
    <location>
        <begin position="466"/>
        <end position="685"/>
    </location>
</feature>
<dbReference type="SUPFAM" id="SSF52540">
    <property type="entry name" value="P-loop containing nucleoside triphosphate hydrolases"/>
    <property type="match status" value="2"/>
</dbReference>
<dbReference type="InterPro" id="IPR003593">
    <property type="entry name" value="AAA+_ATPase"/>
</dbReference>
<feature type="transmembrane region" description="Helical" evidence="11">
    <location>
        <begin position="994"/>
        <end position="1015"/>
    </location>
</feature>
<dbReference type="PROSITE" id="PS50893">
    <property type="entry name" value="ABC_TRANSPORTER_2"/>
    <property type="match status" value="2"/>
</dbReference>
<comment type="caution">
    <text evidence="13">The sequence shown here is derived from an EMBL/GenBank/DDBJ whole genome shotgun (WGS) entry which is preliminary data.</text>
</comment>
<feature type="transmembrane region" description="Helical" evidence="11">
    <location>
        <begin position="333"/>
        <end position="354"/>
    </location>
</feature>
<feature type="transmembrane region" description="Helical" evidence="11">
    <location>
        <begin position="272"/>
        <end position="296"/>
    </location>
</feature>
<evidence type="ECO:0000256" key="7">
    <source>
        <dbReference type="ARBA" id="ARBA00022840"/>
    </source>
</evidence>
<keyword evidence="7" id="KW-0067">ATP-binding</keyword>
<feature type="domain" description="ABC transporter" evidence="12">
    <location>
        <begin position="1266"/>
        <end position="1497"/>
    </location>
</feature>
<feature type="transmembrane region" description="Helical" evidence="11">
    <location>
        <begin position="1071"/>
        <end position="1093"/>
    </location>
</feature>
<dbReference type="PROSITE" id="PS00211">
    <property type="entry name" value="ABC_TRANSPORTER_1"/>
    <property type="match status" value="2"/>
</dbReference>
<dbReference type="PANTHER" id="PTHR19229:SF36">
    <property type="entry name" value="ATP-BINDING CASSETTE SUB-FAMILY A MEMBER 2"/>
    <property type="match status" value="1"/>
</dbReference>
<dbReference type="CDD" id="cd03263">
    <property type="entry name" value="ABC_subfamily_A"/>
    <property type="match status" value="2"/>
</dbReference>
<keyword evidence="5" id="KW-0677">Repeat</keyword>
<sequence>MVTATFRDFVRQTGALTRKNLVLLTTRHWLSTFLQAIAAPIVILALTLSIRNFTKATQRYGPGTSRPIHEIQNIIPSAQQLILVKPAFLGPDVTTVVNKLAAPLPADKVRHFESPIEANRHCNPNFRGISNCYAVITFWDSPLTTEGGSRNETWNYTMMFDPVRNSGSRFSVHSDRNAMQMYHLPVQWAIEKAITNNTQQLREWGFTSASQEEMDALSDAQYSRWVIGVFVIVFFLSTIPPVYHVVSFITGERASGVAELVDAMGGFPSARVMATILALATVQLPMWLISGCLYWSFLFSDSNAAIPIFWQIFTGLAFLNASVFGAAFFKKRIISSIFVGICFLCLGGGAAILLNREVTTSSAMGLSLFFPQMNYIFSLSHMARFAYADLAVDMASTNIRPAEILQWDDDIPGGKYDIAVGTFWGFLIFQIVLYPILAILAERFMHGINFKGRTLAGDSGDQTFAIKATGLTKVYNKKMKALDGLDLVAQKHQILCLLGVNGAGKSTTLDILSGAQAQTAGNITINARHPQLGVCPQQNVLYDRLTVFEHVSFWRDLKGGNEDKQALHDLIAACDLTKKTHSQARTLSGGQKRKLQLACMFVGNTTVCLMDEVTSGLDPISRRTIWNIILAERSKRSMVFTTHFLDEGEVLADHIIILSKGQIKCEGTSTELKNQLGGGYRVSLPKGATVTDMGDISGTVHQDRMLYSTPDSKAAAHLVAKLEAAGHRDVQIAGPTVEDVFLRVAQDDVNASDLSDKELASTKSTEKPAPGGPLSSGQRASFFQQTKALLMKRLRVLPRYWIGAFLVLAIPIACMPAINTFIDKEISPPACSGLNSDYTWRNSFTFSSLWALTSGDTVPFGPPSYTDKLVEVLSDYPVGSGQAYYDSYYGDYGPTRPNVSELISSGRPFLESYDHFERFVKKTHENGYGMVPAILWMGDSESPPTLAYLGDWGSYSLHPALNLFSSIQGGVKIAGAREEKGWGGGDFGDSSFQYILYAAFILAVYPCFFALYPAFERVSKVRALQISNGVRPLPMITAYFIFDFCFVLAISIAYTATISAQFSGLWMGPSYMFPVVLFHGITGILISYIAAIWASSQLAAFLWALGYNAISYFGLALAYTLPSILSDPTVVERNTDIISYSLNLFFPIGNVFRAQAAGWNLYRLACRNDRLSPPGSWYGYGFPITYLILQIFVLVALLAFLDKDMLFSLFPKRFSRSSSSSSSSSSSFYPPVIAPNTTATTTKNAKLNPSIHDGSVTTSSSDTDLLTISHLTKTFPPSTTPAVNDISLTLGEGEIVSLLGPNGAGKTTIVNLVRGELQPDSGAIFLRGSDISSHKSLAQNSAIGVCPQFDALDLLTAYQHLNFYAAIKGIPPAEREANIQNVMARVGLTPHAHKLASKLSGGNKRKLSLAIALMGNPAVLILDEPSSSMDAAAKRKMWKILADIAPGRSLLLTTHSMEEADALATRAAIMSSGKLLALGTTEVLRREYSDLVCVQLVLRSAPHSLEQEIQGVENWVKQKWGAGVVFEGVSLGGQVRFMVPNSFNTSPASVTDVEEGGEGEGKEKRSGVGRLIELLEANREVLGLQDYSIGAPTLERVFLAVVRDNYSEEEEQKRIPVWRRVLGLGGR</sequence>
<dbReference type="GO" id="GO:0140359">
    <property type="term" value="F:ABC-type transporter activity"/>
    <property type="evidence" value="ECO:0007669"/>
    <property type="project" value="InterPro"/>
</dbReference>
<dbReference type="Pfam" id="PF00005">
    <property type="entry name" value="ABC_tran"/>
    <property type="match status" value="2"/>
</dbReference>
<feature type="region of interest" description="Disordered" evidence="10">
    <location>
        <begin position="755"/>
        <end position="778"/>
    </location>
</feature>
<dbReference type="Proteomes" id="UP001302126">
    <property type="component" value="Unassembled WGS sequence"/>
</dbReference>
<evidence type="ECO:0000256" key="11">
    <source>
        <dbReference type="SAM" id="Phobius"/>
    </source>
</evidence>
<feature type="transmembrane region" description="Helical" evidence="11">
    <location>
        <begin position="800"/>
        <end position="822"/>
    </location>
</feature>
<keyword evidence="9 11" id="KW-0472">Membrane</keyword>
<reference evidence="13" key="1">
    <citation type="journal article" date="2023" name="Mol. Phylogenet. Evol.">
        <title>Genome-scale phylogeny and comparative genomics of the fungal order Sordariales.</title>
        <authorList>
            <person name="Hensen N."/>
            <person name="Bonometti L."/>
            <person name="Westerberg I."/>
            <person name="Brannstrom I.O."/>
            <person name="Guillou S."/>
            <person name="Cros-Aarteil S."/>
            <person name="Calhoun S."/>
            <person name="Haridas S."/>
            <person name="Kuo A."/>
            <person name="Mondo S."/>
            <person name="Pangilinan J."/>
            <person name="Riley R."/>
            <person name="LaButti K."/>
            <person name="Andreopoulos B."/>
            <person name="Lipzen A."/>
            <person name="Chen C."/>
            <person name="Yan M."/>
            <person name="Daum C."/>
            <person name="Ng V."/>
            <person name="Clum A."/>
            <person name="Steindorff A."/>
            <person name="Ohm R.A."/>
            <person name="Martin F."/>
            <person name="Silar P."/>
            <person name="Natvig D.O."/>
            <person name="Lalanne C."/>
            <person name="Gautier V."/>
            <person name="Ament-Velasquez S.L."/>
            <person name="Kruys A."/>
            <person name="Hutchinson M.I."/>
            <person name="Powell A.J."/>
            <person name="Barry K."/>
            <person name="Miller A.N."/>
            <person name="Grigoriev I.V."/>
            <person name="Debuchy R."/>
            <person name="Gladieux P."/>
            <person name="Hiltunen Thoren M."/>
            <person name="Johannesson H."/>
        </authorList>
    </citation>
    <scope>NUCLEOTIDE SEQUENCE</scope>
    <source>
        <strain evidence="13">PSN309</strain>
    </source>
</reference>
<keyword evidence="4 11" id="KW-0812">Transmembrane</keyword>
<feature type="compositionally biased region" description="Basic and acidic residues" evidence="10">
    <location>
        <begin position="755"/>
        <end position="766"/>
    </location>
</feature>
<dbReference type="GO" id="GO:0005524">
    <property type="term" value="F:ATP binding"/>
    <property type="evidence" value="ECO:0007669"/>
    <property type="project" value="UniProtKB-KW"/>
</dbReference>
<evidence type="ECO:0000256" key="3">
    <source>
        <dbReference type="ARBA" id="ARBA00022448"/>
    </source>
</evidence>
<name>A0AAN7APZ9_9PEZI</name>
<keyword evidence="3" id="KW-0813">Transport</keyword>
<dbReference type="InterPro" id="IPR026082">
    <property type="entry name" value="ABCA"/>
</dbReference>
<evidence type="ECO:0000259" key="12">
    <source>
        <dbReference type="PROSITE" id="PS50893"/>
    </source>
</evidence>
<protein>
    <submittedName>
        <fullName evidence="13">ABC transporter</fullName>
    </submittedName>
</protein>
<dbReference type="InterPro" id="IPR017871">
    <property type="entry name" value="ABC_transporter-like_CS"/>
</dbReference>
<feature type="transmembrane region" description="Helical" evidence="11">
    <location>
        <begin position="1177"/>
        <end position="1201"/>
    </location>
</feature>
<dbReference type="GO" id="GO:0016020">
    <property type="term" value="C:membrane"/>
    <property type="evidence" value="ECO:0007669"/>
    <property type="project" value="UniProtKB-SubCell"/>
</dbReference>
<feature type="transmembrane region" description="Helical" evidence="11">
    <location>
        <begin position="225"/>
        <end position="243"/>
    </location>
</feature>
<keyword evidence="8 11" id="KW-1133">Transmembrane helix</keyword>
<evidence type="ECO:0000256" key="9">
    <source>
        <dbReference type="ARBA" id="ARBA00023136"/>
    </source>
</evidence>
<evidence type="ECO:0000256" key="8">
    <source>
        <dbReference type="ARBA" id="ARBA00022989"/>
    </source>
</evidence>
<dbReference type="GO" id="GO:0016887">
    <property type="term" value="F:ATP hydrolysis activity"/>
    <property type="evidence" value="ECO:0007669"/>
    <property type="project" value="InterPro"/>
</dbReference>
<dbReference type="PANTHER" id="PTHR19229">
    <property type="entry name" value="ATP-BINDING CASSETTE TRANSPORTER SUBFAMILY A ABCA"/>
    <property type="match status" value="1"/>
</dbReference>
<dbReference type="Gene3D" id="3.40.50.300">
    <property type="entry name" value="P-loop containing nucleotide triphosphate hydrolases"/>
    <property type="match status" value="2"/>
</dbReference>
<evidence type="ECO:0000313" key="13">
    <source>
        <dbReference type="EMBL" id="KAK4193405.1"/>
    </source>
</evidence>
<feature type="transmembrane region" description="Helical" evidence="11">
    <location>
        <begin position="366"/>
        <end position="387"/>
    </location>
</feature>
<feature type="transmembrane region" description="Helical" evidence="11">
    <location>
        <begin position="308"/>
        <end position="327"/>
    </location>
</feature>
<gene>
    <name evidence="13" type="ORF">QBC35DRAFT_511280</name>
</gene>